<evidence type="ECO:0000313" key="2">
    <source>
        <dbReference type="Proteomes" id="UP000828048"/>
    </source>
</evidence>
<proteinExistence type="predicted"/>
<protein>
    <submittedName>
        <fullName evidence="1">Uncharacterized protein</fullName>
    </submittedName>
</protein>
<sequence>MAAHTLSLSPNTTRASHHDCRLPNSIFPPLTQFLSLKSLNCPWLGTSKLSPIRISLPKHRAINATALSSLPTAKPERVSPTEELPKWSSKAIKSFAMAELEARKLYAPETGTEAFLLGILYEATNLASKFLLANGITLFKVREEATKLLGKRKLTISMERPPLTESAQRAIDWAFDKKLKSGESGEITSAHLLLGVWSEKDSAGHKIMASLGFNDEKAQQLETLISKPGIGDD</sequence>
<gene>
    <name evidence="1" type="ORF">Vadar_009361</name>
</gene>
<dbReference type="EMBL" id="CM037162">
    <property type="protein sequence ID" value="KAH7862776.1"/>
    <property type="molecule type" value="Genomic_DNA"/>
</dbReference>
<comment type="caution">
    <text evidence="1">The sequence shown here is derived from an EMBL/GenBank/DDBJ whole genome shotgun (WGS) entry which is preliminary data.</text>
</comment>
<reference evidence="1 2" key="1">
    <citation type="journal article" date="2021" name="Hortic Res">
        <title>High-quality reference genome and annotation aids understanding of berry development for evergreen blueberry (Vaccinium darrowii).</title>
        <authorList>
            <person name="Yu J."/>
            <person name="Hulse-Kemp A.M."/>
            <person name="Babiker E."/>
            <person name="Staton M."/>
        </authorList>
    </citation>
    <scope>NUCLEOTIDE SEQUENCE [LARGE SCALE GENOMIC DNA]</scope>
    <source>
        <strain evidence="2">cv. NJ 8807/NJ 8810</strain>
        <tissue evidence="1">Young leaf</tissue>
    </source>
</reference>
<dbReference type="Proteomes" id="UP000828048">
    <property type="component" value="Chromosome 12"/>
</dbReference>
<name>A0ACB7ZBD6_9ERIC</name>
<keyword evidence="2" id="KW-1185">Reference proteome</keyword>
<evidence type="ECO:0000313" key="1">
    <source>
        <dbReference type="EMBL" id="KAH7862776.1"/>
    </source>
</evidence>
<organism evidence="1 2">
    <name type="scientific">Vaccinium darrowii</name>
    <dbReference type="NCBI Taxonomy" id="229202"/>
    <lineage>
        <taxon>Eukaryota</taxon>
        <taxon>Viridiplantae</taxon>
        <taxon>Streptophyta</taxon>
        <taxon>Embryophyta</taxon>
        <taxon>Tracheophyta</taxon>
        <taxon>Spermatophyta</taxon>
        <taxon>Magnoliopsida</taxon>
        <taxon>eudicotyledons</taxon>
        <taxon>Gunneridae</taxon>
        <taxon>Pentapetalae</taxon>
        <taxon>asterids</taxon>
        <taxon>Ericales</taxon>
        <taxon>Ericaceae</taxon>
        <taxon>Vaccinioideae</taxon>
        <taxon>Vaccinieae</taxon>
        <taxon>Vaccinium</taxon>
    </lineage>
</organism>
<accession>A0ACB7ZBD6</accession>